<name>A0AAV2CUS8_9ROSI</name>
<evidence type="ECO:0000313" key="4">
    <source>
        <dbReference type="Proteomes" id="UP001497516"/>
    </source>
</evidence>
<keyword evidence="4" id="KW-1185">Reference proteome</keyword>
<dbReference type="Proteomes" id="UP001497516">
    <property type="component" value="Chromosome 10"/>
</dbReference>
<feature type="domain" description="MULE transposase" evidence="2">
    <location>
        <begin position="235"/>
        <end position="279"/>
    </location>
</feature>
<evidence type="ECO:0008006" key="5">
    <source>
        <dbReference type="Google" id="ProtNLM"/>
    </source>
</evidence>
<dbReference type="Pfam" id="PF10551">
    <property type="entry name" value="MULE"/>
    <property type="match status" value="1"/>
</dbReference>
<dbReference type="InterPro" id="IPR018289">
    <property type="entry name" value="MULE_transposase_dom"/>
</dbReference>
<reference evidence="3 4" key="1">
    <citation type="submission" date="2024-04" db="EMBL/GenBank/DDBJ databases">
        <authorList>
            <person name="Fracassetti M."/>
        </authorList>
    </citation>
    <scope>NUCLEOTIDE SEQUENCE [LARGE SCALE GENOMIC DNA]</scope>
</reference>
<organism evidence="3 4">
    <name type="scientific">Linum trigynum</name>
    <dbReference type="NCBI Taxonomy" id="586398"/>
    <lineage>
        <taxon>Eukaryota</taxon>
        <taxon>Viridiplantae</taxon>
        <taxon>Streptophyta</taxon>
        <taxon>Embryophyta</taxon>
        <taxon>Tracheophyta</taxon>
        <taxon>Spermatophyta</taxon>
        <taxon>Magnoliopsida</taxon>
        <taxon>eudicotyledons</taxon>
        <taxon>Gunneridae</taxon>
        <taxon>Pentapetalae</taxon>
        <taxon>rosids</taxon>
        <taxon>fabids</taxon>
        <taxon>Malpighiales</taxon>
        <taxon>Linaceae</taxon>
        <taxon>Linum</taxon>
    </lineage>
</organism>
<dbReference type="PANTHER" id="PTHR47718:SF15">
    <property type="entry name" value="PROTEIN FAR1-RELATED SEQUENCE 5-LIKE"/>
    <property type="match status" value="1"/>
</dbReference>
<sequence length="370" mass="42453">MNQERSVVLFLGRVVFILEGSEELSLAHGDDIQNDILTENVDTAAQSQSTGHSCENTGMSLLNVNVPGNIEDWGFHDLKEVTFDSVDEAENFYNNYSKYMGFGVRKRDRKVNKYGKWTSRKWVCCKGVRTEENVNRENRKREAKAVTRFRCLASFKVKFDKKDGKYKVEEFVSEHNHDRVGPEQVQFLRSHRSLKEGDKAQVESLRGVGVKPSQIMDLRVNEVGGYDNVGFTLKDLYNFVDGGKHPSVVITDGCMSMKRAIKELIPGAAHRICCWHLRRNAELNVSPKQFLKVFDRLLKRIDSVDEFEEVWRKVVPSSLVVKRWSKDAKKECHVQSDHPELQNEELHAMVRSGQDVEACLMAARLEEVKQ</sequence>
<evidence type="ECO:0000313" key="3">
    <source>
        <dbReference type="EMBL" id="CAL1359326.1"/>
    </source>
</evidence>
<gene>
    <name evidence="3" type="ORF">LTRI10_LOCUS6820</name>
</gene>
<proteinExistence type="predicted"/>
<evidence type="ECO:0000259" key="1">
    <source>
        <dbReference type="Pfam" id="PF03101"/>
    </source>
</evidence>
<evidence type="ECO:0000259" key="2">
    <source>
        <dbReference type="Pfam" id="PF10551"/>
    </source>
</evidence>
<accession>A0AAV2CUS8</accession>
<dbReference type="Pfam" id="PF03101">
    <property type="entry name" value="FAR1"/>
    <property type="match status" value="1"/>
</dbReference>
<dbReference type="EMBL" id="OZ034814">
    <property type="protein sequence ID" value="CAL1359326.1"/>
    <property type="molecule type" value="Genomic_DNA"/>
</dbReference>
<feature type="domain" description="FAR1" evidence="1">
    <location>
        <begin position="91"/>
        <end position="178"/>
    </location>
</feature>
<protein>
    <recommendedName>
        <fullName evidence="5">Protein FAR1-RELATED SEQUENCE</fullName>
    </recommendedName>
</protein>
<dbReference type="AlphaFoldDB" id="A0AAV2CUS8"/>
<dbReference type="PANTHER" id="PTHR47718">
    <property type="entry name" value="OS01G0519700 PROTEIN"/>
    <property type="match status" value="1"/>
</dbReference>
<dbReference type="InterPro" id="IPR004330">
    <property type="entry name" value="FAR1_DNA_bnd_dom"/>
</dbReference>